<gene>
    <name evidence="2" type="ORF">CBU02nite_10190</name>
</gene>
<dbReference type="AlphaFoldDB" id="A0A512TK29"/>
<name>A0A512TK29_CLOBU</name>
<evidence type="ECO:0000313" key="3">
    <source>
        <dbReference type="Proteomes" id="UP000321089"/>
    </source>
</evidence>
<dbReference type="RefSeq" id="WP_171781605.1">
    <property type="nucleotide sequence ID" value="NZ_BKBC01000009.1"/>
</dbReference>
<evidence type="ECO:0000313" key="2">
    <source>
        <dbReference type="EMBL" id="GEQ20513.1"/>
    </source>
</evidence>
<feature type="compositionally biased region" description="Basic and acidic residues" evidence="1">
    <location>
        <begin position="19"/>
        <end position="31"/>
    </location>
</feature>
<protein>
    <submittedName>
        <fullName evidence="2">Uncharacterized protein</fullName>
    </submittedName>
</protein>
<sequence length="52" mass="6024">MAEENKKCNCNTEPEVTYEPEKKIDTSKECDPNSPDYPWVSCGIDKDKKKEK</sequence>
<proteinExistence type="predicted"/>
<dbReference type="EMBL" id="BKBC01000009">
    <property type="protein sequence ID" value="GEQ20513.1"/>
    <property type="molecule type" value="Genomic_DNA"/>
</dbReference>
<comment type="caution">
    <text evidence="2">The sequence shown here is derived from an EMBL/GenBank/DDBJ whole genome shotgun (WGS) entry which is preliminary data.</text>
</comment>
<evidence type="ECO:0000256" key="1">
    <source>
        <dbReference type="SAM" id="MobiDB-lite"/>
    </source>
</evidence>
<feature type="region of interest" description="Disordered" evidence="1">
    <location>
        <begin position="19"/>
        <end position="52"/>
    </location>
</feature>
<organism evidence="2 3">
    <name type="scientific">Clostridium butyricum</name>
    <dbReference type="NCBI Taxonomy" id="1492"/>
    <lineage>
        <taxon>Bacteria</taxon>
        <taxon>Bacillati</taxon>
        <taxon>Bacillota</taxon>
        <taxon>Clostridia</taxon>
        <taxon>Eubacteriales</taxon>
        <taxon>Clostridiaceae</taxon>
        <taxon>Clostridium</taxon>
    </lineage>
</organism>
<dbReference type="Proteomes" id="UP000321089">
    <property type="component" value="Unassembled WGS sequence"/>
</dbReference>
<accession>A0A512TK29</accession>
<reference evidence="2 3" key="1">
    <citation type="submission" date="2019-07" db="EMBL/GenBank/DDBJ databases">
        <title>Whole genome shotgun sequence of Clostridium butyricum NBRC 3858.</title>
        <authorList>
            <person name="Hosoyama A."/>
            <person name="Uohara A."/>
            <person name="Ohji S."/>
            <person name="Ichikawa N."/>
        </authorList>
    </citation>
    <scope>NUCLEOTIDE SEQUENCE [LARGE SCALE GENOMIC DNA]</scope>
    <source>
        <strain evidence="2 3">NBRC 3858</strain>
    </source>
</reference>